<dbReference type="InterPro" id="IPR044049">
    <property type="entry name" value="EccD_transm"/>
</dbReference>
<feature type="domain" description="EccD-like transmembrane" evidence="8">
    <location>
        <begin position="116"/>
        <end position="454"/>
    </location>
</feature>
<feature type="transmembrane region" description="Helical" evidence="7">
    <location>
        <begin position="174"/>
        <end position="195"/>
    </location>
</feature>
<dbReference type="RefSeq" id="WP_253753584.1">
    <property type="nucleotide sequence ID" value="NZ_JAMZDZ010000001.1"/>
</dbReference>
<evidence type="ECO:0000256" key="4">
    <source>
        <dbReference type="ARBA" id="ARBA00022692"/>
    </source>
</evidence>
<evidence type="ECO:0000313" key="9">
    <source>
        <dbReference type="EMBL" id="MFC4132252.1"/>
    </source>
</evidence>
<feature type="transmembrane region" description="Helical" evidence="7">
    <location>
        <begin position="342"/>
        <end position="359"/>
    </location>
</feature>
<evidence type="ECO:0000256" key="6">
    <source>
        <dbReference type="ARBA" id="ARBA00023136"/>
    </source>
</evidence>
<organism evidence="9 10">
    <name type="scientific">Hamadaea flava</name>
    <dbReference type="NCBI Taxonomy" id="1742688"/>
    <lineage>
        <taxon>Bacteria</taxon>
        <taxon>Bacillati</taxon>
        <taxon>Actinomycetota</taxon>
        <taxon>Actinomycetes</taxon>
        <taxon>Micromonosporales</taxon>
        <taxon>Micromonosporaceae</taxon>
        <taxon>Hamadaea</taxon>
    </lineage>
</organism>
<evidence type="ECO:0000259" key="8">
    <source>
        <dbReference type="Pfam" id="PF19053"/>
    </source>
</evidence>
<protein>
    <submittedName>
        <fullName evidence="9">Type VII secretion integral membrane protein EccD</fullName>
    </submittedName>
</protein>
<evidence type="ECO:0000256" key="1">
    <source>
        <dbReference type="ARBA" id="ARBA00004651"/>
    </source>
</evidence>
<evidence type="ECO:0000256" key="7">
    <source>
        <dbReference type="SAM" id="Phobius"/>
    </source>
</evidence>
<dbReference type="Pfam" id="PF08817">
    <property type="entry name" value="YukD"/>
    <property type="match status" value="1"/>
</dbReference>
<feature type="transmembrane region" description="Helical" evidence="7">
    <location>
        <begin position="260"/>
        <end position="280"/>
    </location>
</feature>
<dbReference type="InterPro" id="IPR006707">
    <property type="entry name" value="T7SS_EccD"/>
</dbReference>
<evidence type="ECO:0000313" key="10">
    <source>
        <dbReference type="Proteomes" id="UP001595816"/>
    </source>
</evidence>
<comment type="caution">
    <text evidence="9">The sequence shown here is derived from an EMBL/GenBank/DDBJ whole genome shotgun (WGS) entry which is preliminary data.</text>
</comment>
<dbReference type="Gene3D" id="3.10.20.90">
    <property type="entry name" value="Phosphatidylinositol 3-kinase Catalytic Subunit, Chain A, domain 1"/>
    <property type="match status" value="1"/>
</dbReference>
<name>A0ABV8LPM2_9ACTN</name>
<sequence length="456" mass="45945">MQTTGLVKVTIAAPRRRLDMALPEQAAISEILPGLLARAGEGLADDGVPGGWLLRRADGTVCELDRTLAAHRIRDGEILQLTPSQTEWPELEYDDLVDAIATGSQGTGRAWGPRHTRHAALTIGAAALLTGLVAVVRAGSPWTPPALWALGVAAILLAAAVVLARAVGDAGVGAVLAATALPYAFAGGGLVLAGATPMTGLSAGHLLLAGAALLLAALVGYLGVAAAAPVFAGAAVLGLLTVAGAWLAGTETLTTAEAAAVLAAIVLALSTAYAPLSLRLGRVPMPMLPRSAADLIRDDPQPSLELVHAAVVRADALLTGMLAGSSAVLVACQIILVRSGSTAGVVLAALVGVGLLLRARLYPILHQRIPMLIAAVLGLGCLVAGPLMGDRTTLLAVAGPVVLALGATVIATGVARKHSPYLSRFAEYADMLVMAAIVPVTCAVLGLYAYVRGLGG</sequence>
<feature type="transmembrane region" description="Helical" evidence="7">
    <location>
        <begin position="146"/>
        <end position="167"/>
    </location>
</feature>
<gene>
    <name evidence="9" type="primary">eccD</name>
    <name evidence="9" type="ORF">ACFOZ4_16730</name>
</gene>
<comment type="similarity">
    <text evidence="2">Belongs to the EccD/Snm4 family.</text>
</comment>
<keyword evidence="10" id="KW-1185">Reference proteome</keyword>
<dbReference type="Proteomes" id="UP001595816">
    <property type="component" value="Unassembled WGS sequence"/>
</dbReference>
<feature type="transmembrane region" description="Helical" evidence="7">
    <location>
        <begin position="119"/>
        <end position="140"/>
    </location>
</feature>
<proteinExistence type="inferred from homology"/>
<dbReference type="Pfam" id="PF19053">
    <property type="entry name" value="EccD"/>
    <property type="match status" value="1"/>
</dbReference>
<feature type="transmembrane region" description="Helical" evidence="7">
    <location>
        <begin position="230"/>
        <end position="248"/>
    </location>
</feature>
<comment type="subcellular location">
    <subcellularLocation>
        <location evidence="1">Cell membrane</location>
        <topology evidence="1">Multi-pass membrane protein</topology>
    </subcellularLocation>
</comment>
<evidence type="ECO:0000256" key="5">
    <source>
        <dbReference type="ARBA" id="ARBA00022989"/>
    </source>
</evidence>
<feature type="transmembrane region" description="Helical" evidence="7">
    <location>
        <begin position="201"/>
        <end position="223"/>
    </location>
</feature>
<keyword evidence="3" id="KW-1003">Cell membrane</keyword>
<keyword evidence="4 7" id="KW-0812">Transmembrane</keyword>
<keyword evidence="5 7" id="KW-1133">Transmembrane helix</keyword>
<keyword evidence="6 7" id="KW-0472">Membrane</keyword>
<dbReference type="EMBL" id="JBHSAY010000009">
    <property type="protein sequence ID" value="MFC4132252.1"/>
    <property type="molecule type" value="Genomic_DNA"/>
</dbReference>
<dbReference type="InterPro" id="IPR024962">
    <property type="entry name" value="YukD-like"/>
</dbReference>
<evidence type="ECO:0000256" key="3">
    <source>
        <dbReference type="ARBA" id="ARBA00022475"/>
    </source>
</evidence>
<reference evidence="10" key="1">
    <citation type="journal article" date="2019" name="Int. J. Syst. Evol. Microbiol.">
        <title>The Global Catalogue of Microorganisms (GCM) 10K type strain sequencing project: providing services to taxonomists for standard genome sequencing and annotation.</title>
        <authorList>
            <consortium name="The Broad Institute Genomics Platform"/>
            <consortium name="The Broad Institute Genome Sequencing Center for Infectious Disease"/>
            <person name="Wu L."/>
            <person name="Ma J."/>
        </authorList>
    </citation>
    <scope>NUCLEOTIDE SEQUENCE [LARGE SCALE GENOMIC DNA]</scope>
    <source>
        <strain evidence="10">CGMCC 4.7289</strain>
    </source>
</reference>
<feature type="transmembrane region" description="Helical" evidence="7">
    <location>
        <begin position="371"/>
        <end position="388"/>
    </location>
</feature>
<feature type="transmembrane region" description="Helical" evidence="7">
    <location>
        <begin position="428"/>
        <end position="451"/>
    </location>
</feature>
<accession>A0ABV8LPM2</accession>
<evidence type="ECO:0000256" key="2">
    <source>
        <dbReference type="ARBA" id="ARBA00006162"/>
    </source>
</evidence>
<dbReference type="NCBIfam" id="TIGR03920">
    <property type="entry name" value="T7SS_EccD"/>
    <property type="match status" value="1"/>
</dbReference>
<feature type="transmembrane region" description="Helical" evidence="7">
    <location>
        <begin position="394"/>
        <end position="416"/>
    </location>
</feature>
<dbReference type="PIRSF" id="PIRSF017804">
    <property type="entry name" value="Secretion_EccD1"/>
    <property type="match status" value="1"/>
</dbReference>